<dbReference type="Gene3D" id="1.10.510.10">
    <property type="entry name" value="Transferase(Phosphotransferase) domain 1"/>
    <property type="match status" value="1"/>
</dbReference>
<evidence type="ECO:0000256" key="1">
    <source>
        <dbReference type="ARBA" id="ARBA00004340"/>
    </source>
</evidence>
<comment type="subcellular location">
    <subcellularLocation>
        <location evidence="1">Host cell</location>
    </subcellularLocation>
    <subcellularLocation>
        <location evidence="2">Secreted</location>
    </subcellularLocation>
</comment>
<dbReference type="GO" id="GO:0005524">
    <property type="term" value="F:ATP binding"/>
    <property type="evidence" value="ECO:0007669"/>
    <property type="project" value="UniProtKB-KW"/>
</dbReference>
<dbReference type="Pfam" id="PF00069">
    <property type="entry name" value="Pkinase"/>
    <property type="match status" value="1"/>
</dbReference>
<evidence type="ECO:0000256" key="4">
    <source>
        <dbReference type="ARBA" id="ARBA00022679"/>
    </source>
</evidence>
<dbReference type="SUPFAM" id="SSF56112">
    <property type="entry name" value="Protein kinase-like (PK-like)"/>
    <property type="match status" value="1"/>
</dbReference>
<comment type="caution">
    <text evidence="9">The sequence shown here is derived from an EMBL/GenBank/DDBJ whole genome shotgun (WGS) entry which is preliminary data.</text>
</comment>
<organism evidence="9 10">
    <name type="scientific">Peronospora farinosa</name>
    <dbReference type="NCBI Taxonomy" id="134698"/>
    <lineage>
        <taxon>Eukaryota</taxon>
        <taxon>Sar</taxon>
        <taxon>Stramenopiles</taxon>
        <taxon>Oomycota</taxon>
        <taxon>Peronosporomycetes</taxon>
        <taxon>Peronosporales</taxon>
        <taxon>Peronosporaceae</taxon>
        <taxon>Peronospora</taxon>
    </lineage>
</organism>
<dbReference type="InterPro" id="IPR000719">
    <property type="entry name" value="Prot_kinase_dom"/>
</dbReference>
<dbReference type="PROSITE" id="PS50011">
    <property type="entry name" value="PROTEIN_KINASE_DOM"/>
    <property type="match status" value="1"/>
</dbReference>
<evidence type="ECO:0000256" key="2">
    <source>
        <dbReference type="ARBA" id="ARBA00004613"/>
    </source>
</evidence>
<evidence type="ECO:0000256" key="5">
    <source>
        <dbReference type="ARBA" id="ARBA00022741"/>
    </source>
</evidence>
<keyword evidence="7" id="KW-0067">ATP-binding</keyword>
<dbReference type="Proteomes" id="UP001159659">
    <property type="component" value="Unassembled WGS sequence"/>
</dbReference>
<dbReference type="InterPro" id="IPR045379">
    <property type="entry name" value="Crinkler_N"/>
</dbReference>
<dbReference type="GO" id="GO:0005576">
    <property type="term" value="C:extracellular region"/>
    <property type="evidence" value="ECO:0007669"/>
    <property type="project" value="UniProtKB-SubCell"/>
</dbReference>
<reference evidence="9" key="1">
    <citation type="submission" date="2022-12" db="EMBL/GenBank/DDBJ databases">
        <authorList>
            <person name="Webb A."/>
        </authorList>
    </citation>
    <scope>NUCLEOTIDE SEQUENCE</scope>
    <source>
        <strain evidence="9">Pf2</strain>
    </source>
</reference>
<dbReference type="PANTHER" id="PTHR48016">
    <property type="entry name" value="MAP KINASE KINASE KINASE SSK2-RELATED-RELATED"/>
    <property type="match status" value="1"/>
</dbReference>
<keyword evidence="4" id="KW-0808">Transferase</keyword>
<dbReference type="EMBL" id="CANTFK010000771">
    <property type="protein sequence ID" value="CAI5726278.1"/>
    <property type="molecule type" value="Genomic_DNA"/>
</dbReference>
<keyword evidence="6" id="KW-0418">Kinase</keyword>
<dbReference type="Pfam" id="PF20147">
    <property type="entry name" value="Crinkler"/>
    <property type="match status" value="1"/>
</dbReference>
<evidence type="ECO:0000256" key="6">
    <source>
        <dbReference type="ARBA" id="ARBA00022777"/>
    </source>
</evidence>
<evidence type="ECO:0000313" key="10">
    <source>
        <dbReference type="Proteomes" id="UP001159659"/>
    </source>
</evidence>
<evidence type="ECO:0000259" key="8">
    <source>
        <dbReference type="PROSITE" id="PS50011"/>
    </source>
</evidence>
<gene>
    <name evidence="9" type="ORF">PFR002_LOCUS5307</name>
</gene>
<sequence>MVKLICAIVGVSQTVFSVQVHKDDLVDDLKKAIKVERMYQFPADELQLFPAKMEIGKWLPSSLDDVIKLEEGKMTSRVVDLTKEDRKLRGQDYIADFLEGMEDPVGRQIHVLVVVPEEFTALGNERKRRKADEDAKDAWMDAIKNEQVTVLPLTLIFAHYTIGSCARAFDKLFEPEPRTDVGDDTSAIVRNFVNPPSCYESETEQTYIYLWDSLIATLLQRVIRGSYRRNTNASAATGLYRPDLCFYYGRSNVCVFRGKEKASGVLDVPIKELHEKLIWRYDDAPYIFGYAAVGLQVCLVAIRKDEMTERGAKAEIVETYDLGDLSSRLSFFLALLNLSTLFRPLVNLIQPMNVREYGTIEQGNGVQISFAEDCVVKTYPSDMPSDTIIRNLKDLHRRMKERSVPNVVQLKSGNMKKKHVTLSPVGRLAAPENVHQLLTALRDILKALVALHAINIMHRDLRWENVLKYQDKDDKWFLIDFDDGALSPSATVKHLKAESHAPEILSCPSHTVKVDIWSVGYLLETSNIDLPAKLETIKAKCLQESPEKRPKAVSLLKAIEELLGAA</sequence>
<accession>A0AAV0TRL0</accession>
<proteinExistence type="predicted"/>
<dbReference type="GO" id="GO:0004672">
    <property type="term" value="F:protein kinase activity"/>
    <property type="evidence" value="ECO:0007669"/>
    <property type="project" value="InterPro"/>
</dbReference>
<protein>
    <recommendedName>
        <fullName evidence="8">Protein kinase domain-containing protein</fullName>
    </recommendedName>
</protein>
<dbReference type="GO" id="GO:0043657">
    <property type="term" value="C:host cell"/>
    <property type="evidence" value="ECO:0007669"/>
    <property type="project" value="UniProtKB-SubCell"/>
</dbReference>
<dbReference type="InterPro" id="IPR011009">
    <property type="entry name" value="Kinase-like_dom_sf"/>
</dbReference>
<dbReference type="SMART" id="SM00220">
    <property type="entry name" value="S_TKc"/>
    <property type="match status" value="1"/>
</dbReference>
<evidence type="ECO:0000256" key="7">
    <source>
        <dbReference type="ARBA" id="ARBA00022840"/>
    </source>
</evidence>
<dbReference type="PANTHER" id="PTHR48016:SF56">
    <property type="entry name" value="MAPKK KINASE"/>
    <property type="match status" value="1"/>
</dbReference>
<keyword evidence="3" id="KW-0964">Secreted</keyword>
<feature type="domain" description="Protein kinase" evidence="8">
    <location>
        <begin position="216"/>
        <end position="566"/>
    </location>
</feature>
<evidence type="ECO:0000313" key="9">
    <source>
        <dbReference type="EMBL" id="CAI5726278.1"/>
    </source>
</evidence>
<name>A0AAV0TRL0_9STRA</name>
<keyword evidence="5" id="KW-0547">Nucleotide-binding</keyword>
<dbReference type="InterPro" id="IPR050538">
    <property type="entry name" value="MAP_kinase_kinase_kinase"/>
</dbReference>
<evidence type="ECO:0000256" key="3">
    <source>
        <dbReference type="ARBA" id="ARBA00022525"/>
    </source>
</evidence>
<dbReference type="AlphaFoldDB" id="A0AAV0TRL0"/>